<keyword evidence="5" id="KW-0521">NADP</keyword>
<dbReference type="Proteomes" id="UP001642360">
    <property type="component" value="Unassembled WGS sequence"/>
</dbReference>
<keyword evidence="3 8" id="KW-0285">Flavoprotein</keyword>
<accession>A0ABC8SXD6</accession>
<evidence type="ECO:0000256" key="3">
    <source>
        <dbReference type="ARBA" id="ARBA00022630"/>
    </source>
</evidence>
<dbReference type="InterPro" id="IPR036188">
    <property type="entry name" value="FAD/NAD-bd_sf"/>
</dbReference>
<evidence type="ECO:0000313" key="10">
    <source>
        <dbReference type="Proteomes" id="UP001642360"/>
    </source>
</evidence>
<evidence type="ECO:0000256" key="2">
    <source>
        <dbReference type="ARBA" id="ARBA00009183"/>
    </source>
</evidence>
<dbReference type="EMBL" id="CAUOFW020003347">
    <property type="protein sequence ID" value="CAK9159372.1"/>
    <property type="molecule type" value="Genomic_DNA"/>
</dbReference>
<proteinExistence type="inferred from homology"/>
<dbReference type="SUPFAM" id="SSF51905">
    <property type="entry name" value="FAD/NAD(P)-binding domain"/>
    <property type="match status" value="2"/>
</dbReference>
<dbReference type="FunFam" id="3.50.50.60:FF:000138">
    <property type="entry name" value="Flavin-containing monooxygenase"/>
    <property type="match status" value="1"/>
</dbReference>
<comment type="similarity">
    <text evidence="2 8">Belongs to the FMO family.</text>
</comment>
<dbReference type="InterPro" id="IPR000960">
    <property type="entry name" value="Flavin_mOase"/>
</dbReference>
<dbReference type="GO" id="GO:0050660">
    <property type="term" value="F:flavin adenine dinucleotide binding"/>
    <property type="evidence" value="ECO:0007669"/>
    <property type="project" value="UniProtKB-ARBA"/>
</dbReference>
<protein>
    <recommendedName>
        <fullName evidence="8">Flavin-containing monooxygenase</fullName>
        <ecNumber evidence="8">1.-.-.-</ecNumber>
    </recommendedName>
</protein>
<dbReference type="Pfam" id="PF00743">
    <property type="entry name" value="FMO-like"/>
    <property type="match status" value="2"/>
</dbReference>
<dbReference type="AlphaFoldDB" id="A0ABC8SXD6"/>
<reference evidence="9 10" key="1">
    <citation type="submission" date="2024-02" db="EMBL/GenBank/DDBJ databases">
        <authorList>
            <person name="Vignale AGUSTIN F."/>
            <person name="Sosa J E."/>
            <person name="Modenutti C."/>
        </authorList>
    </citation>
    <scope>NUCLEOTIDE SEQUENCE [LARGE SCALE GENOMIC DNA]</scope>
</reference>
<evidence type="ECO:0000256" key="7">
    <source>
        <dbReference type="ARBA" id="ARBA00023033"/>
    </source>
</evidence>
<name>A0ABC8SXD6_9AQUA</name>
<comment type="cofactor">
    <cofactor evidence="1 8">
        <name>FAD</name>
        <dbReference type="ChEBI" id="CHEBI:57692"/>
    </cofactor>
</comment>
<dbReference type="InterPro" id="IPR050346">
    <property type="entry name" value="FMO-like"/>
</dbReference>
<dbReference type="Gene3D" id="3.50.50.60">
    <property type="entry name" value="FAD/NAD(P)-binding domain"/>
    <property type="match status" value="2"/>
</dbReference>
<sequence>MALSQSLKVAVIGAGVSGLLAARELQREGHQVVVLEKANRFGGTWVYNSRVEADLLGLDPNREIVHSSLYKSLRTNLPRTIMGFSDYPFTMSENGDSRNFPGHEEVLKFLERFVKDFGLNELIRFNSDVVRVEMVDSGNIDEWVVESRTSGMSLEEVFEAVVVGNGHYTEPRVAKFPGFEKWPGKQVHSHNYRHPEPFCDQVVVIIGSGPSAYDMSREIATVAKEVHLSSRSPGVKASKSDNYNNIWQHLKIDYVTEDGMVAFQDGFIVHADTILHCTGIEDNRVGPLYKHVFPPQLAPRLSFVGLPKRTIIFLMLELQSKWIAQVLSGKVLLPSQEQMLADIQEYYKHLEECGIPKHRTHTLSPTELDYQDWLAAQIGMPPPEEGLREIYRQTLKCIISKKDNFRDE</sequence>
<dbReference type="PIRSF" id="PIRSF000332">
    <property type="entry name" value="FMO"/>
    <property type="match status" value="1"/>
</dbReference>
<evidence type="ECO:0000256" key="8">
    <source>
        <dbReference type="RuleBase" id="RU361177"/>
    </source>
</evidence>
<dbReference type="PRINTS" id="PR00370">
    <property type="entry name" value="FMOXYGENASE"/>
</dbReference>
<keyword evidence="10" id="KW-1185">Reference proteome</keyword>
<evidence type="ECO:0000256" key="1">
    <source>
        <dbReference type="ARBA" id="ARBA00001974"/>
    </source>
</evidence>
<evidence type="ECO:0000256" key="5">
    <source>
        <dbReference type="ARBA" id="ARBA00022857"/>
    </source>
</evidence>
<comment type="caution">
    <text evidence="9">The sequence shown here is derived from an EMBL/GenBank/DDBJ whole genome shotgun (WGS) entry which is preliminary data.</text>
</comment>
<dbReference type="InterPro" id="IPR020946">
    <property type="entry name" value="Flavin_mOase-like"/>
</dbReference>
<dbReference type="PANTHER" id="PTHR23023">
    <property type="entry name" value="DIMETHYLANILINE MONOOXYGENASE"/>
    <property type="match status" value="1"/>
</dbReference>
<evidence type="ECO:0000256" key="4">
    <source>
        <dbReference type="ARBA" id="ARBA00022827"/>
    </source>
</evidence>
<keyword evidence="6 8" id="KW-0560">Oxidoreductase</keyword>
<evidence type="ECO:0000256" key="6">
    <source>
        <dbReference type="ARBA" id="ARBA00023002"/>
    </source>
</evidence>
<dbReference type="EC" id="1.-.-.-" evidence="8"/>
<gene>
    <name evidence="9" type="ORF">ILEXP_LOCUS28070</name>
</gene>
<dbReference type="GO" id="GO:0016709">
    <property type="term" value="F:oxidoreductase activity, acting on paired donors, with incorporation or reduction of molecular oxygen, NAD(P)H as one donor, and incorporation of one atom of oxygen"/>
    <property type="evidence" value="ECO:0007669"/>
    <property type="project" value="UniProtKB-ARBA"/>
</dbReference>
<organism evidence="9 10">
    <name type="scientific">Ilex paraguariensis</name>
    <name type="common">yerba mate</name>
    <dbReference type="NCBI Taxonomy" id="185542"/>
    <lineage>
        <taxon>Eukaryota</taxon>
        <taxon>Viridiplantae</taxon>
        <taxon>Streptophyta</taxon>
        <taxon>Embryophyta</taxon>
        <taxon>Tracheophyta</taxon>
        <taxon>Spermatophyta</taxon>
        <taxon>Magnoliopsida</taxon>
        <taxon>eudicotyledons</taxon>
        <taxon>Gunneridae</taxon>
        <taxon>Pentapetalae</taxon>
        <taxon>asterids</taxon>
        <taxon>campanulids</taxon>
        <taxon>Aquifoliales</taxon>
        <taxon>Aquifoliaceae</taxon>
        <taxon>Ilex</taxon>
    </lineage>
</organism>
<keyword evidence="7 8" id="KW-0503">Monooxygenase</keyword>
<evidence type="ECO:0000313" key="9">
    <source>
        <dbReference type="EMBL" id="CAK9159372.1"/>
    </source>
</evidence>
<keyword evidence="4 8" id="KW-0274">FAD</keyword>